<feature type="transmembrane region" description="Helical" evidence="8">
    <location>
        <begin position="95"/>
        <end position="114"/>
    </location>
</feature>
<dbReference type="Pfam" id="PF13515">
    <property type="entry name" value="FUSC_2"/>
    <property type="match status" value="1"/>
</dbReference>
<sequence>MALPGWIERIGDRIGARSAELKLALRVTIAGTLAYVVTRILDLPQGYWAVITAVVVMQASVGASLKAAVERFSGTLAGAIYGGLVAAFVPHNSPLSLGVAIVVALFPLALLAAVKPAFRVAPITSLIMLLPPTGQAIGPLASAFDRVLEITLGNIVGVVVSLFILPARAHVLLTDAAARVVSLNAELFSIFMAELTASPQGRSALQKLHPQIRSALKKAEAAAEEATRERRSHLTEAPDPEPLIRTLYRVRHDLVMIGRASSSPLPAPARDKLSPSLMALHEATQRLLLDLAQALQHRKAPPEPAAFEDALSAFSTEAEALRTDALIHELPGKTFGQIFALGFAFEQFRQDLGDLLERTEELSLRRGAADTESHQRAA</sequence>
<keyword evidence="11" id="KW-1185">Reference proteome</keyword>
<evidence type="ECO:0000313" key="11">
    <source>
        <dbReference type="Proteomes" id="UP000003947"/>
    </source>
</evidence>
<comment type="similarity">
    <text evidence="6">Belongs to the YccS/YhfK family.</text>
</comment>
<evidence type="ECO:0000256" key="5">
    <source>
        <dbReference type="ARBA" id="ARBA00023136"/>
    </source>
</evidence>
<comment type="subcellular location">
    <subcellularLocation>
        <location evidence="1">Cell membrane</location>
        <topology evidence="1">Multi-pass membrane protein</topology>
    </subcellularLocation>
</comment>
<protein>
    <submittedName>
        <fullName evidence="10">Putative membrane protein</fullName>
    </submittedName>
</protein>
<evidence type="ECO:0000256" key="7">
    <source>
        <dbReference type="SAM" id="MobiDB-lite"/>
    </source>
</evidence>
<keyword evidence="4 8" id="KW-1133">Transmembrane helix</keyword>
<keyword evidence="2" id="KW-1003">Cell membrane</keyword>
<feature type="domain" description="Integral membrane bound transporter" evidence="9">
    <location>
        <begin position="33"/>
        <end position="160"/>
    </location>
</feature>
<feature type="compositionally biased region" description="Basic and acidic residues" evidence="7">
    <location>
        <begin position="219"/>
        <end position="236"/>
    </location>
</feature>
<accession>I4YZZ1</accession>
<keyword evidence="5 8" id="KW-0472">Membrane</keyword>
<evidence type="ECO:0000256" key="8">
    <source>
        <dbReference type="SAM" id="Phobius"/>
    </source>
</evidence>
<gene>
    <name evidence="10" type="ORF">MicloDRAFT_00020140</name>
</gene>
<evidence type="ECO:0000313" key="10">
    <source>
        <dbReference type="EMBL" id="EIM29533.1"/>
    </source>
</evidence>
<dbReference type="eggNOG" id="COG4129">
    <property type="taxonomic scope" value="Bacteria"/>
</dbReference>
<feature type="transmembrane region" description="Helical" evidence="8">
    <location>
        <begin position="72"/>
        <end position="89"/>
    </location>
</feature>
<reference evidence="10 11" key="1">
    <citation type="submission" date="2012-02" db="EMBL/GenBank/DDBJ databases">
        <title>Improved High-Quality Draft sequence of Microvirga sp. WSM3557.</title>
        <authorList>
            <consortium name="US DOE Joint Genome Institute"/>
            <person name="Lucas S."/>
            <person name="Han J."/>
            <person name="Lapidus A."/>
            <person name="Cheng J.-F."/>
            <person name="Goodwin L."/>
            <person name="Pitluck S."/>
            <person name="Peters L."/>
            <person name="Zhang X."/>
            <person name="Detter J.C."/>
            <person name="Han C."/>
            <person name="Tapia R."/>
            <person name="Land M."/>
            <person name="Hauser L."/>
            <person name="Kyrpides N."/>
            <person name="Ivanova N."/>
            <person name="Pagani I."/>
            <person name="Brau L."/>
            <person name="Yates R."/>
            <person name="O'Hara G."/>
            <person name="Rui T."/>
            <person name="Howieson J."/>
            <person name="Reeve W."/>
            <person name="Woyke T."/>
        </authorList>
    </citation>
    <scope>NUCLEOTIDE SEQUENCE [LARGE SCALE GENOMIC DNA]</scope>
    <source>
        <strain evidence="10 11">WSM3557</strain>
    </source>
</reference>
<dbReference type="GO" id="GO:0005886">
    <property type="term" value="C:plasma membrane"/>
    <property type="evidence" value="ECO:0007669"/>
    <property type="project" value="UniProtKB-SubCell"/>
</dbReference>
<dbReference type="PATRIC" id="fig|864069.3.peg.2204"/>
<dbReference type="AlphaFoldDB" id="I4YZZ1"/>
<dbReference type="Proteomes" id="UP000003947">
    <property type="component" value="Unassembled WGS sequence"/>
</dbReference>
<dbReference type="HOGENOM" id="CLU_059320_0_0_5"/>
<evidence type="ECO:0000256" key="1">
    <source>
        <dbReference type="ARBA" id="ARBA00004651"/>
    </source>
</evidence>
<dbReference type="OrthoDB" id="7254882at2"/>
<evidence type="ECO:0000256" key="6">
    <source>
        <dbReference type="ARBA" id="ARBA00043993"/>
    </source>
</evidence>
<feature type="transmembrane region" description="Helical" evidence="8">
    <location>
        <begin position="150"/>
        <end position="169"/>
    </location>
</feature>
<keyword evidence="3 8" id="KW-0812">Transmembrane</keyword>
<evidence type="ECO:0000256" key="2">
    <source>
        <dbReference type="ARBA" id="ARBA00022475"/>
    </source>
</evidence>
<dbReference type="PANTHER" id="PTHR30509:SF9">
    <property type="entry name" value="MULTIDRUG RESISTANCE PROTEIN MDTO"/>
    <property type="match status" value="1"/>
</dbReference>
<feature type="transmembrane region" description="Helical" evidence="8">
    <location>
        <begin position="23"/>
        <end position="41"/>
    </location>
</feature>
<name>I4YZZ1_9HYPH</name>
<dbReference type="PANTHER" id="PTHR30509">
    <property type="entry name" value="P-HYDROXYBENZOIC ACID EFFLUX PUMP SUBUNIT-RELATED"/>
    <property type="match status" value="1"/>
</dbReference>
<organism evidence="10 11">
    <name type="scientific">Microvirga lotononidis</name>
    <dbReference type="NCBI Taxonomy" id="864069"/>
    <lineage>
        <taxon>Bacteria</taxon>
        <taxon>Pseudomonadati</taxon>
        <taxon>Pseudomonadota</taxon>
        <taxon>Alphaproteobacteria</taxon>
        <taxon>Hyphomicrobiales</taxon>
        <taxon>Methylobacteriaceae</taxon>
        <taxon>Microvirga</taxon>
    </lineage>
</organism>
<feature type="region of interest" description="Disordered" evidence="7">
    <location>
        <begin position="219"/>
        <end position="238"/>
    </location>
</feature>
<dbReference type="InterPro" id="IPR049453">
    <property type="entry name" value="Memb_transporter_dom"/>
</dbReference>
<dbReference type="RefSeq" id="WP_009490999.1">
    <property type="nucleotide sequence ID" value="NZ_CP141048.1"/>
</dbReference>
<dbReference type="STRING" id="864069.MicloDRAFT_00020140"/>
<dbReference type="EMBL" id="JH660641">
    <property type="protein sequence ID" value="EIM29533.1"/>
    <property type="molecule type" value="Genomic_DNA"/>
</dbReference>
<evidence type="ECO:0000256" key="4">
    <source>
        <dbReference type="ARBA" id="ARBA00022989"/>
    </source>
</evidence>
<feature type="transmembrane region" description="Helical" evidence="8">
    <location>
        <begin position="47"/>
        <end position="65"/>
    </location>
</feature>
<proteinExistence type="inferred from homology"/>
<evidence type="ECO:0000259" key="9">
    <source>
        <dbReference type="Pfam" id="PF13515"/>
    </source>
</evidence>
<evidence type="ECO:0000256" key="3">
    <source>
        <dbReference type="ARBA" id="ARBA00022692"/>
    </source>
</evidence>